<dbReference type="SUPFAM" id="SSF88659">
    <property type="entry name" value="Sigma3 and sigma4 domains of RNA polymerase sigma factors"/>
    <property type="match status" value="1"/>
</dbReference>
<dbReference type="EMBL" id="SUMC01000002">
    <property type="protein sequence ID" value="TKA13033.1"/>
    <property type="molecule type" value="Genomic_DNA"/>
</dbReference>
<dbReference type="Proteomes" id="UP000305778">
    <property type="component" value="Unassembled WGS sequence"/>
</dbReference>
<keyword evidence="2" id="KW-0805">Transcription regulation</keyword>
<dbReference type="PANTHER" id="PTHR43133:SF52">
    <property type="entry name" value="ECF RNA POLYMERASE SIGMA FACTOR SIGL"/>
    <property type="match status" value="1"/>
</dbReference>
<dbReference type="OrthoDB" id="9811152at2"/>
<dbReference type="InterPro" id="IPR036388">
    <property type="entry name" value="WH-like_DNA-bd_sf"/>
</dbReference>
<dbReference type="InterPro" id="IPR013325">
    <property type="entry name" value="RNA_pol_sigma_r2"/>
</dbReference>
<evidence type="ECO:0000259" key="6">
    <source>
        <dbReference type="Pfam" id="PF04545"/>
    </source>
</evidence>
<dbReference type="Gene3D" id="1.10.1740.10">
    <property type="match status" value="1"/>
</dbReference>
<dbReference type="InterPro" id="IPR013324">
    <property type="entry name" value="RNA_pol_sigma_r3/r4-like"/>
</dbReference>
<keyword evidence="5" id="KW-0804">Transcription</keyword>
<evidence type="ECO:0000313" key="7">
    <source>
        <dbReference type="EMBL" id="TKA13033.1"/>
    </source>
</evidence>
<dbReference type="GO" id="GO:0003677">
    <property type="term" value="F:DNA binding"/>
    <property type="evidence" value="ECO:0007669"/>
    <property type="project" value="UniProtKB-KW"/>
</dbReference>
<dbReference type="GO" id="GO:0006352">
    <property type="term" value="P:DNA-templated transcription initiation"/>
    <property type="evidence" value="ECO:0007669"/>
    <property type="project" value="InterPro"/>
</dbReference>
<gene>
    <name evidence="7" type="ORF">FCI23_03340</name>
</gene>
<evidence type="ECO:0000256" key="4">
    <source>
        <dbReference type="ARBA" id="ARBA00023125"/>
    </source>
</evidence>
<keyword evidence="3" id="KW-0731">Sigma factor</keyword>
<evidence type="ECO:0000256" key="3">
    <source>
        <dbReference type="ARBA" id="ARBA00023082"/>
    </source>
</evidence>
<evidence type="ECO:0000256" key="1">
    <source>
        <dbReference type="ARBA" id="ARBA00010641"/>
    </source>
</evidence>
<dbReference type="AlphaFoldDB" id="A0A4U0SU36"/>
<keyword evidence="8" id="KW-1185">Reference proteome</keyword>
<evidence type="ECO:0000256" key="2">
    <source>
        <dbReference type="ARBA" id="ARBA00023015"/>
    </source>
</evidence>
<reference evidence="7 8" key="1">
    <citation type="submission" date="2019-04" db="EMBL/GenBank/DDBJ databases">
        <title>Streptomyces oryziradicis sp. nov., a novel actinomycete isolated from rhizosphere soil of rice (Oryza sativa L.).</title>
        <authorList>
            <person name="Li C."/>
        </authorList>
    </citation>
    <scope>NUCLEOTIDE SEQUENCE [LARGE SCALE GENOMIC DNA]</scope>
    <source>
        <strain evidence="7 8">NEAU-C40</strain>
    </source>
</reference>
<protein>
    <submittedName>
        <fullName evidence="7">RNA polymerase subunit sigma</fullName>
    </submittedName>
</protein>
<dbReference type="InterPro" id="IPR039425">
    <property type="entry name" value="RNA_pol_sigma-70-like"/>
</dbReference>
<keyword evidence="4" id="KW-0238">DNA-binding</keyword>
<evidence type="ECO:0000313" key="8">
    <source>
        <dbReference type="Proteomes" id="UP000305778"/>
    </source>
</evidence>
<dbReference type="PANTHER" id="PTHR43133">
    <property type="entry name" value="RNA POLYMERASE ECF-TYPE SIGMA FACTO"/>
    <property type="match status" value="1"/>
</dbReference>
<comment type="similarity">
    <text evidence="1">Belongs to the sigma-70 factor family. ECF subfamily.</text>
</comment>
<dbReference type="InterPro" id="IPR007630">
    <property type="entry name" value="RNA_pol_sigma70_r4"/>
</dbReference>
<comment type="caution">
    <text evidence="7">The sequence shown here is derived from an EMBL/GenBank/DDBJ whole genome shotgun (WGS) entry which is preliminary data.</text>
</comment>
<organism evidence="7 8">
    <name type="scientific">Actinacidiphila oryziradicis</name>
    <dbReference type="NCBI Taxonomy" id="2571141"/>
    <lineage>
        <taxon>Bacteria</taxon>
        <taxon>Bacillati</taxon>
        <taxon>Actinomycetota</taxon>
        <taxon>Actinomycetes</taxon>
        <taxon>Kitasatosporales</taxon>
        <taxon>Streptomycetaceae</taxon>
        <taxon>Actinacidiphila</taxon>
    </lineage>
</organism>
<proteinExistence type="inferred from homology"/>
<dbReference type="GO" id="GO:0016987">
    <property type="term" value="F:sigma factor activity"/>
    <property type="evidence" value="ECO:0007669"/>
    <property type="project" value="UniProtKB-KW"/>
</dbReference>
<feature type="domain" description="RNA polymerase sigma-70 region 4" evidence="6">
    <location>
        <begin position="119"/>
        <end position="167"/>
    </location>
</feature>
<dbReference type="RefSeq" id="WP_136721902.1">
    <property type="nucleotide sequence ID" value="NZ_SUMC01000002.1"/>
</dbReference>
<dbReference type="SUPFAM" id="SSF88946">
    <property type="entry name" value="Sigma2 domain of RNA polymerase sigma factors"/>
    <property type="match status" value="1"/>
</dbReference>
<dbReference type="Pfam" id="PF04545">
    <property type="entry name" value="Sigma70_r4"/>
    <property type="match status" value="1"/>
</dbReference>
<name>A0A4U0SU36_9ACTN</name>
<evidence type="ECO:0000256" key="5">
    <source>
        <dbReference type="ARBA" id="ARBA00023163"/>
    </source>
</evidence>
<sequence>MFVHLAVSTWRFDVGEDAVVTESRHGADPDEQLIRTLHREHAGPLLTYVMQLVDGDRQRAEYVVQETLLHAWRSGVTGPVRPWLVTVARRMVYGGAPPRLTAVDDQVGNVLRLMSASDAMEALSAEHRTVLTETYLRRRTVNEAAAALGLPPATVRTRIFYAMRSLKLALEERGVTTS</sequence>
<dbReference type="Gene3D" id="1.10.10.10">
    <property type="entry name" value="Winged helix-like DNA-binding domain superfamily/Winged helix DNA-binding domain"/>
    <property type="match status" value="1"/>
</dbReference>
<accession>A0A4U0SU36</accession>